<accession>A0ABS7NX50</accession>
<comment type="caution">
    <text evidence="6">The sequence shown here is derived from an EMBL/GenBank/DDBJ whole genome shotgun (WGS) entry which is preliminary data.</text>
</comment>
<keyword evidence="2" id="KW-0805">Transcription regulation</keyword>
<evidence type="ECO:0000256" key="2">
    <source>
        <dbReference type="ARBA" id="ARBA00023015"/>
    </source>
</evidence>
<dbReference type="PANTHER" id="PTHR30126">
    <property type="entry name" value="HTH-TYPE TRANSCRIPTIONAL REGULATOR"/>
    <property type="match status" value="1"/>
</dbReference>
<evidence type="ECO:0000256" key="1">
    <source>
        <dbReference type="ARBA" id="ARBA00009437"/>
    </source>
</evidence>
<dbReference type="InterPro" id="IPR036390">
    <property type="entry name" value="WH_DNA-bd_sf"/>
</dbReference>
<evidence type="ECO:0000256" key="3">
    <source>
        <dbReference type="ARBA" id="ARBA00023125"/>
    </source>
</evidence>
<dbReference type="Pfam" id="PF03466">
    <property type="entry name" value="LysR_substrate"/>
    <property type="match status" value="1"/>
</dbReference>
<dbReference type="InterPro" id="IPR005119">
    <property type="entry name" value="LysR_subst-bd"/>
</dbReference>
<dbReference type="EMBL" id="JABUKG010000023">
    <property type="protein sequence ID" value="MBY6322624.1"/>
    <property type="molecule type" value="Genomic_DNA"/>
</dbReference>
<reference evidence="6 7" key="1">
    <citation type="submission" date="2020-06" db="EMBL/GenBank/DDBJ databases">
        <title>Taxonomy, biology and ecology of Rhodococcus bacteria occurring in California pistachio and other woody hosts as revealed by genome sequence analyses.</title>
        <authorList>
            <person name="Gai Y."/>
            <person name="Riely B."/>
        </authorList>
    </citation>
    <scope>NUCLEOTIDE SEQUENCE [LARGE SCALE GENOMIC DNA]</scope>
    <source>
        <strain evidence="6 7">BP-284</strain>
    </source>
</reference>
<dbReference type="Pfam" id="PF00126">
    <property type="entry name" value="HTH_1"/>
    <property type="match status" value="1"/>
</dbReference>
<gene>
    <name evidence="6" type="ORF">HQ605_17525</name>
</gene>
<name>A0ABS7NX50_9NOCA</name>
<dbReference type="Proteomes" id="UP001520140">
    <property type="component" value="Unassembled WGS sequence"/>
</dbReference>
<evidence type="ECO:0000313" key="7">
    <source>
        <dbReference type="Proteomes" id="UP001520140"/>
    </source>
</evidence>
<evidence type="ECO:0000259" key="5">
    <source>
        <dbReference type="PROSITE" id="PS50931"/>
    </source>
</evidence>
<dbReference type="PROSITE" id="PS50931">
    <property type="entry name" value="HTH_LYSR"/>
    <property type="match status" value="1"/>
</dbReference>
<keyword evidence="7" id="KW-1185">Reference proteome</keyword>
<protein>
    <submittedName>
        <fullName evidence="6">LysR family transcriptional regulator</fullName>
    </submittedName>
</protein>
<dbReference type="PANTHER" id="PTHR30126:SF39">
    <property type="entry name" value="HTH-TYPE TRANSCRIPTIONAL REGULATOR CYSL"/>
    <property type="match status" value="1"/>
</dbReference>
<evidence type="ECO:0000256" key="4">
    <source>
        <dbReference type="ARBA" id="ARBA00023163"/>
    </source>
</evidence>
<evidence type="ECO:0000313" key="6">
    <source>
        <dbReference type="EMBL" id="MBY6322624.1"/>
    </source>
</evidence>
<dbReference type="RefSeq" id="WP_157889592.1">
    <property type="nucleotide sequence ID" value="NZ_JABUKE010000024.1"/>
</dbReference>
<feature type="domain" description="HTH lysR-type" evidence="5">
    <location>
        <begin position="9"/>
        <end position="65"/>
    </location>
</feature>
<dbReference type="Gene3D" id="3.40.190.10">
    <property type="entry name" value="Periplasmic binding protein-like II"/>
    <property type="match status" value="2"/>
</dbReference>
<proteinExistence type="inferred from homology"/>
<keyword evidence="3" id="KW-0238">DNA-binding</keyword>
<comment type="similarity">
    <text evidence="1">Belongs to the LysR transcriptional regulatory family.</text>
</comment>
<dbReference type="InterPro" id="IPR000847">
    <property type="entry name" value="LysR_HTH_N"/>
</dbReference>
<dbReference type="Gene3D" id="1.10.10.10">
    <property type="entry name" value="Winged helix-like DNA-binding domain superfamily/Winged helix DNA-binding domain"/>
    <property type="match status" value="1"/>
</dbReference>
<dbReference type="CDD" id="cd08420">
    <property type="entry name" value="PBP2_CysL_like"/>
    <property type="match status" value="1"/>
</dbReference>
<dbReference type="SUPFAM" id="SSF46785">
    <property type="entry name" value="Winged helix' DNA-binding domain"/>
    <property type="match status" value="1"/>
</dbReference>
<sequence>MPLPSHVADLRSVELLVSVAEVGSIGGAARVHGMSQPAASARIRDFEKRVGAPLLQRGSRGAVLTEFGVLVCSWAEPVLRAAAELATATASLHIERAGQLRIAASLTVAEYLLPRWLVQMQTRHPQLAPTLVSGNSAFVAEQVTTGQVQVGFVESPEIPPETTGREVARDHLILVVASGHRWVAQPPTLAELAGTALVSREPGSGTRSAYEHALAESAPTTDRAAPMLELSSTTAIKSAVENGGGAAVLSSLAVETELDRGSLHAVTVPGLHITRSLSAIWPTGAEPTAHAADLILTALSGPAAPIRPTRQHLGPATPPPA</sequence>
<dbReference type="InterPro" id="IPR036388">
    <property type="entry name" value="WH-like_DNA-bd_sf"/>
</dbReference>
<organism evidence="6 7">
    <name type="scientific">Rhodococcoides kroppenstedtii</name>
    <dbReference type="NCBI Taxonomy" id="293050"/>
    <lineage>
        <taxon>Bacteria</taxon>
        <taxon>Bacillati</taxon>
        <taxon>Actinomycetota</taxon>
        <taxon>Actinomycetes</taxon>
        <taxon>Mycobacteriales</taxon>
        <taxon>Nocardiaceae</taxon>
        <taxon>Rhodococcoides</taxon>
    </lineage>
</organism>
<keyword evidence="4" id="KW-0804">Transcription</keyword>
<dbReference type="SUPFAM" id="SSF53850">
    <property type="entry name" value="Periplasmic binding protein-like II"/>
    <property type="match status" value="1"/>
</dbReference>